<proteinExistence type="predicted"/>
<sequence>MLHSFQVAPTQAFFAPQMQPASVPPLGNCSDKPAAVSSMSENIFLTFIVTFRTDWFQCQQAFLIRAGYMIGRITWRFWEIKSNKCSLFPQE</sequence>
<dbReference type="AlphaFoldDB" id="A0A0A9GWX2"/>
<evidence type="ECO:0000313" key="1">
    <source>
        <dbReference type="EMBL" id="JAE29505.1"/>
    </source>
</evidence>
<reference evidence="1" key="2">
    <citation type="journal article" date="2015" name="Data Brief">
        <title>Shoot transcriptome of the giant reed, Arundo donax.</title>
        <authorList>
            <person name="Barrero R.A."/>
            <person name="Guerrero F.D."/>
            <person name="Moolhuijzen P."/>
            <person name="Goolsby J.A."/>
            <person name="Tidwell J."/>
            <person name="Bellgard S.E."/>
            <person name="Bellgard M.I."/>
        </authorList>
    </citation>
    <scope>NUCLEOTIDE SEQUENCE</scope>
    <source>
        <tissue evidence="1">Shoot tissue taken approximately 20 cm above the soil surface</tissue>
    </source>
</reference>
<name>A0A0A9GWX2_ARUDO</name>
<protein>
    <submittedName>
        <fullName evidence="1">Uncharacterized protein</fullName>
    </submittedName>
</protein>
<organism evidence="1">
    <name type="scientific">Arundo donax</name>
    <name type="common">Giant reed</name>
    <name type="synonym">Donax arundinaceus</name>
    <dbReference type="NCBI Taxonomy" id="35708"/>
    <lineage>
        <taxon>Eukaryota</taxon>
        <taxon>Viridiplantae</taxon>
        <taxon>Streptophyta</taxon>
        <taxon>Embryophyta</taxon>
        <taxon>Tracheophyta</taxon>
        <taxon>Spermatophyta</taxon>
        <taxon>Magnoliopsida</taxon>
        <taxon>Liliopsida</taxon>
        <taxon>Poales</taxon>
        <taxon>Poaceae</taxon>
        <taxon>PACMAD clade</taxon>
        <taxon>Arundinoideae</taxon>
        <taxon>Arundineae</taxon>
        <taxon>Arundo</taxon>
    </lineage>
</organism>
<reference evidence="1" key="1">
    <citation type="submission" date="2014-09" db="EMBL/GenBank/DDBJ databases">
        <authorList>
            <person name="Magalhaes I.L.F."/>
            <person name="Oliveira U."/>
            <person name="Santos F.R."/>
            <person name="Vidigal T.H.D.A."/>
            <person name="Brescovit A.D."/>
            <person name="Santos A.J."/>
        </authorList>
    </citation>
    <scope>NUCLEOTIDE SEQUENCE</scope>
    <source>
        <tissue evidence="1">Shoot tissue taken approximately 20 cm above the soil surface</tissue>
    </source>
</reference>
<dbReference type="EMBL" id="GBRH01168391">
    <property type="protein sequence ID" value="JAE29505.1"/>
    <property type="molecule type" value="Transcribed_RNA"/>
</dbReference>
<accession>A0A0A9GWX2</accession>